<feature type="transmembrane region" description="Helical" evidence="2">
    <location>
        <begin position="350"/>
        <end position="371"/>
    </location>
</feature>
<feature type="transmembrane region" description="Helical" evidence="2">
    <location>
        <begin position="263"/>
        <end position="281"/>
    </location>
</feature>
<feature type="transmembrane region" description="Helical" evidence="2">
    <location>
        <begin position="559"/>
        <end position="581"/>
    </location>
</feature>
<protein>
    <submittedName>
        <fullName evidence="3">Uncharacterized protein</fullName>
    </submittedName>
</protein>
<reference evidence="3 4" key="1">
    <citation type="submission" date="2017-06" db="EMBL/GenBank/DDBJ databases">
        <title>Comparative genomic analysis of Ambrosia Fusariam Clade fungi.</title>
        <authorList>
            <person name="Stajich J.E."/>
            <person name="Carrillo J."/>
            <person name="Kijimoto T."/>
            <person name="Eskalen A."/>
            <person name="O'Donnell K."/>
            <person name="Kasson M."/>
        </authorList>
    </citation>
    <scope>NUCLEOTIDE SEQUENCE [LARGE SCALE GENOMIC DNA]</scope>
    <source>
        <strain evidence="3 4">UCR1854</strain>
    </source>
</reference>
<keyword evidence="2" id="KW-1133">Transmembrane helix</keyword>
<organism evidence="3 4">
    <name type="scientific">Fusarium euwallaceae</name>
    <dbReference type="NCBI Taxonomy" id="1147111"/>
    <lineage>
        <taxon>Eukaryota</taxon>
        <taxon>Fungi</taxon>
        <taxon>Dikarya</taxon>
        <taxon>Ascomycota</taxon>
        <taxon>Pezizomycotina</taxon>
        <taxon>Sordariomycetes</taxon>
        <taxon>Hypocreomycetidae</taxon>
        <taxon>Hypocreales</taxon>
        <taxon>Nectriaceae</taxon>
        <taxon>Fusarium</taxon>
        <taxon>Fusarium solani species complex</taxon>
    </lineage>
</organism>
<feature type="compositionally biased region" description="Basic residues" evidence="1">
    <location>
        <begin position="102"/>
        <end position="114"/>
    </location>
</feature>
<feature type="transmembrane region" description="Helical" evidence="2">
    <location>
        <begin position="293"/>
        <end position="312"/>
    </location>
</feature>
<keyword evidence="4" id="KW-1185">Reference proteome</keyword>
<feature type="transmembrane region" description="Helical" evidence="2">
    <location>
        <begin position="214"/>
        <end position="236"/>
    </location>
</feature>
<accession>A0A430LZ32</accession>
<gene>
    <name evidence="3" type="ORF">BHE90_004440</name>
</gene>
<evidence type="ECO:0000313" key="4">
    <source>
        <dbReference type="Proteomes" id="UP000287124"/>
    </source>
</evidence>
<keyword evidence="2" id="KW-0472">Membrane</keyword>
<feature type="compositionally biased region" description="Basic and acidic residues" evidence="1">
    <location>
        <begin position="88"/>
        <end position="99"/>
    </location>
</feature>
<proteinExistence type="predicted"/>
<name>A0A430LZ32_9HYPO</name>
<dbReference type="EMBL" id="MIKF01000047">
    <property type="protein sequence ID" value="RTE81010.1"/>
    <property type="molecule type" value="Genomic_DNA"/>
</dbReference>
<dbReference type="AlphaFoldDB" id="A0A430LZ32"/>
<sequence length="591" mass="66637">MAAPQVGIYTTICLIAIKLFLIVLEGLLRHYLSVDVHQRTSDLQNFPIGPYTRCFKQLERVQLKLKALCKLHKRFGNQLLDSEMDAETLKSDRGDDQNQKRTIARQRSKRRRSKSSLSMRELAERISESLGERRDNSASEDLDEMANRLSKVASYIDRDLTGSSDGTLLNHTAIRQLREDARFLRKCLGSPGEILVADQHVLARIKERQWRFAWIFRMSGLMMGAISIVLGGFTFVGAKGVRLDEEDQCWVADADIIGDGVRAGTWSQAAILFLSTFLGSFHHSHTAIKELGSGLLGMHVALALAFLGPLVQGELSPVDAILGSMILDVQNSALSMQLMEKETLAARWQVGAVMVAQLLGLITIGIIMHSFNQDNLFVDSCKCFSAFWWSWFSNCPTGHPNHVFQFWIYYSLRCLSTVHSWFLSMSKTASYDKALRWEDDNLSRLCRSCRDRNYSDDSNSDCECDPCTKSSCKNCGRIACCPERKMRCEPCPDCKQCESCNHMSFEFESAYMKLGFRMHSELPTTVSQLYLEHGAFACLSLVAAERTITIQSVRLTSPVYSIGQITPIVIAGLTILRVVWVTSMELHKQNR</sequence>
<evidence type="ECO:0000313" key="3">
    <source>
        <dbReference type="EMBL" id="RTE81010.1"/>
    </source>
</evidence>
<comment type="caution">
    <text evidence="3">The sequence shown here is derived from an EMBL/GenBank/DDBJ whole genome shotgun (WGS) entry which is preliminary data.</text>
</comment>
<evidence type="ECO:0000256" key="2">
    <source>
        <dbReference type="SAM" id="Phobius"/>
    </source>
</evidence>
<evidence type="ECO:0000256" key="1">
    <source>
        <dbReference type="SAM" id="MobiDB-lite"/>
    </source>
</evidence>
<dbReference type="Proteomes" id="UP000287124">
    <property type="component" value="Unassembled WGS sequence"/>
</dbReference>
<keyword evidence="2" id="KW-0812">Transmembrane</keyword>
<feature type="region of interest" description="Disordered" evidence="1">
    <location>
        <begin position="88"/>
        <end position="119"/>
    </location>
</feature>
<feature type="transmembrane region" description="Helical" evidence="2">
    <location>
        <begin position="6"/>
        <end position="28"/>
    </location>
</feature>